<feature type="compositionally biased region" description="Polar residues" evidence="3">
    <location>
        <begin position="184"/>
        <end position="198"/>
    </location>
</feature>
<sequence length="661" mass="74764">MEVTLKTEVEAGASGFSVMGGGNEGLYIKKVLKESPASKIFSLREGDQLLSATIFFDNIKYEDALKILQYSEPYRVQFSLKRKITAKEELEHIQSTAQYKKERISQEKELSETIPEETLHVSGKAISEEDRETLIVSQRVGRSKRPKKDRLSWPKFQSIKNKKILGHRRSHSTSDAYEPAIQDISPTSTDTESQFQQEVHTKEKKGSQKKLKFPSIGFKMHRSKPETQDKQRKEIKTTLLSEREKIGEEDSSLENPEILTVEYTTSPAYEIKTGEVHDILTEDLKDMKNGIPSHTKKCPEVEISIKKEKDKESTAKFTVPEEPPISTQISKPSLETPDLNESPTKKSPQSSTKSRKKKQKRIGDKTEGESEINIGMMGHTAKGSVQVKGLEIGTAKAELHTIPDALEIGEKQAEEDTKILMTQKIKMEVLMPKIKELETENTKPGSDVPHSVPETATDKSSEDGRNLDVKTQMFDAESESTTWKIQMPSFKMDKTLKADMGIQKEETTLESEDNFKQTQAEDEDMSTNDKTLKVDMMMKRAEKDTEGKESKFRLPKFKMPTFTWATTKDERGQNESQGGEKEGRAALIEKGEKPSSRENHLDEKEGNIIRQNDYEIKKEEFSTPSEKKEEISKMVTVTKEGLVVDLKSDVPSTKAEGAGWK</sequence>
<dbReference type="PANTHER" id="PTHR23348">
    <property type="entry name" value="PERIAXIN/AHNAK"/>
    <property type="match status" value="1"/>
</dbReference>
<name>A0A2I0MQ36_COLLI</name>
<dbReference type="Proteomes" id="UP000053872">
    <property type="component" value="Unassembled WGS sequence"/>
</dbReference>
<protein>
    <submittedName>
        <fullName evidence="5">Protein AHNAK2</fullName>
    </submittedName>
</protein>
<organism evidence="5 6">
    <name type="scientific">Columba livia</name>
    <name type="common">Rock dove</name>
    <dbReference type="NCBI Taxonomy" id="8932"/>
    <lineage>
        <taxon>Eukaryota</taxon>
        <taxon>Metazoa</taxon>
        <taxon>Chordata</taxon>
        <taxon>Craniata</taxon>
        <taxon>Vertebrata</taxon>
        <taxon>Euteleostomi</taxon>
        <taxon>Archelosauria</taxon>
        <taxon>Archosauria</taxon>
        <taxon>Dinosauria</taxon>
        <taxon>Saurischia</taxon>
        <taxon>Theropoda</taxon>
        <taxon>Coelurosauria</taxon>
        <taxon>Aves</taxon>
        <taxon>Neognathae</taxon>
        <taxon>Neoaves</taxon>
        <taxon>Columbimorphae</taxon>
        <taxon>Columbiformes</taxon>
        <taxon>Columbidae</taxon>
        <taxon>Columba</taxon>
    </lineage>
</organism>
<evidence type="ECO:0000313" key="6">
    <source>
        <dbReference type="Proteomes" id="UP000053872"/>
    </source>
</evidence>
<dbReference type="InterPro" id="IPR052082">
    <property type="entry name" value="Myelin_sheath_structural"/>
</dbReference>
<reference evidence="5 6" key="1">
    <citation type="journal article" date="2013" name="Science">
        <title>Genomic diversity and evolution of the head crest in the rock pigeon.</title>
        <authorList>
            <person name="Shapiro M.D."/>
            <person name="Kronenberg Z."/>
            <person name="Li C."/>
            <person name="Domyan E.T."/>
            <person name="Pan H."/>
            <person name="Campbell M."/>
            <person name="Tan H."/>
            <person name="Huff C.D."/>
            <person name="Hu H."/>
            <person name="Vickrey A.I."/>
            <person name="Nielsen S.C."/>
            <person name="Stringham S.A."/>
            <person name="Hu H."/>
            <person name="Willerslev E."/>
            <person name="Gilbert M.T."/>
            <person name="Yandell M."/>
            <person name="Zhang G."/>
            <person name="Wang J."/>
        </authorList>
    </citation>
    <scope>NUCLEOTIDE SEQUENCE [LARGE SCALE GENOMIC DNA]</scope>
    <source>
        <tissue evidence="5">Blood</tissue>
    </source>
</reference>
<dbReference type="GO" id="GO:0005634">
    <property type="term" value="C:nucleus"/>
    <property type="evidence" value="ECO:0007669"/>
    <property type="project" value="UniProtKB-SubCell"/>
</dbReference>
<comment type="subcellular location">
    <subcellularLocation>
        <location evidence="1">Nucleus</location>
    </subcellularLocation>
</comment>
<evidence type="ECO:0000313" key="5">
    <source>
        <dbReference type="EMBL" id="PKK31750.1"/>
    </source>
</evidence>
<accession>A0A2I0MQ36</accession>
<gene>
    <name evidence="5" type="ORF">A306_00002302</name>
</gene>
<dbReference type="InterPro" id="IPR036034">
    <property type="entry name" value="PDZ_sf"/>
</dbReference>
<feature type="region of interest" description="Disordered" evidence="3">
    <location>
        <begin position="502"/>
        <end position="535"/>
    </location>
</feature>
<feature type="region of interest" description="Disordered" evidence="3">
    <location>
        <begin position="563"/>
        <end position="608"/>
    </location>
</feature>
<dbReference type="AlphaFoldDB" id="A0A2I0MQ36"/>
<dbReference type="PROSITE" id="PS50106">
    <property type="entry name" value="PDZ"/>
    <property type="match status" value="1"/>
</dbReference>
<feature type="compositionally biased region" description="Basic and acidic residues" evidence="3">
    <location>
        <begin position="567"/>
        <end position="608"/>
    </location>
</feature>
<feature type="domain" description="PDZ" evidence="4">
    <location>
        <begin position="2"/>
        <end position="69"/>
    </location>
</feature>
<evidence type="ECO:0000259" key="4">
    <source>
        <dbReference type="PROSITE" id="PS50106"/>
    </source>
</evidence>
<feature type="compositionally biased region" description="Basic and acidic residues" evidence="3">
    <location>
        <begin position="297"/>
        <end position="314"/>
    </location>
</feature>
<evidence type="ECO:0000256" key="2">
    <source>
        <dbReference type="ARBA" id="ARBA00023242"/>
    </source>
</evidence>
<dbReference type="Gene3D" id="2.30.42.10">
    <property type="match status" value="1"/>
</dbReference>
<dbReference type="STRING" id="8932.A0A2I0MQ36"/>
<comment type="caution">
    <text evidence="5">The sequence shown here is derived from an EMBL/GenBank/DDBJ whole genome shotgun (WGS) entry which is preliminary data.</text>
</comment>
<dbReference type="InterPro" id="IPR001478">
    <property type="entry name" value="PDZ"/>
</dbReference>
<keyword evidence="2" id="KW-0539">Nucleus</keyword>
<dbReference type="GO" id="GO:0005737">
    <property type="term" value="C:cytoplasm"/>
    <property type="evidence" value="ECO:0007669"/>
    <property type="project" value="TreeGrafter"/>
</dbReference>
<evidence type="ECO:0000256" key="1">
    <source>
        <dbReference type="ARBA" id="ARBA00004123"/>
    </source>
</evidence>
<feature type="region of interest" description="Disordered" evidence="3">
    <location>
        <begin position="436"/>
        <end position="467"/>
    </location>
</feature>
<dbReference type="GO" id="GO:0043484">
    <property type="term" value="P:regulation of RNA splicing"/>
    <property type="evidence" value="ECO:0007669"/>
    <property type="project" value="TreeGrafter"/>
</dbReference>
<proteinExistence type="predicted"/>
<feature type="compositionally biased region" description="Basic and acidic residues" evidence="3">
    <location>
        <begin position="456"/>
        <end position="467"/>
    </location>
</feature>
<feature type="non-terminal residue" evidence="5">
    <location>
        <position position="661"/>
    </location>
</feature>
<feature type="compositionally biased region" description="Basic residues" evidence="3">
    <location>
        <begin position="162"/>
        <end position="171"/>
    </location>
</feature>
<dbReference type="EMBL" id="AKCR02000005">
    <property type="protein sequence ID" value="PKK31750.1"/>
    <property type="molecule type" value="Genomic_DNA"/>
</dbReference>
<dbReference type="PANTHER" id="PTHR23348:SF16">
    <property type="entry name" value="LEUCINE RICH REPEAT FAMILY PROTEIN"/>
    <property type="match status" value="1"/>
</dbReference>
<keyword evidence="6" id="KW-1185">Reference proteome</keyword>
<dbReference type="SMART" id="SM00228">
    <property type="entry name" value="PDZ"/>
    <property type="match status" value="1"/>
</dbReference>
<evidence type="ECO:0000256" key="3">
    <source>
        <dbReference type="SAM" id="MobiDB-lite"/>
    </source>
</evidence>
<dbReference type="SUPFAM" id="SSF50156">
    <property type="entry name" value="PDZ domain-like"/>
    <property type="match status" value="1"/>
</dbReference>
<dbReference type="InParanoid" id="A0A2I0MQ36"/>
<feature type="region of interest" description="Disordered" evidence="3">
    <location>
        <begin position="162"/>
        <end position="209"/>
    </location>
</feature>
<feature type="region of interest" description="Disordered" evidence="3">
    <location>
        <begin position="290"/>
        <end position="380"/>
    </location>
</feature>